<feature type="transmembrane region" description="Helical" evidence="1">
    <location>
        <begin position="6"/>
        <end position="24"/>
    </location>
</feature>
<dbReference type="Proteomes" id="UP001060012">
    <property type="component" value="Chromosome"/>
</dbReference>
<organism evidence="2 3">
    <name type="scientific">Arcobacter roscoffensis</name>
    <dbReference type="NCBI Taxonomy" id="2961520"/>
    <lineage>
        <taxon>Bacteria</taxon>
        <taxon>Pseudomonadati</taxon>
        <taxon>Campylobacterota</taxon>
        <taxon>Epsilonproteobacteria</taxon>
        <taxon>Campylobacterales</taxon>
        <taxon>Arcobacteraceae</taxon>
        <taxon>Arcobacter</taxon>
    </lineage>
</organism>
<proteinExistence type="predicted"/>
<dbReference type="Pfam" id="PF09980">
    <property type="entry name" value="DUF2214"/>
    <property type="match status" value="1"/>
</dbReference>
<sequence length="145" mass="16364">MEDLIVRYFHFIGIIFLSGTLAHQHLLLRGDVTNANFKDVCKTDIFYGLSALVVLITGLLLWLGVGKEASFYSSNPLFHVKFTMFVLMALFSIVPTMYYRKNKNTTDEIVVIPKKIVMFQRVQLLFLILIPILGVLIAAGNGHNS</sequence>
<accession>A0ABY5DZY3</accession>
<evidence type="ECO:0000313" key="3">
    <source>
        <dbReference type="Proteomes" id="UP001060012"/>
    </source>
</evidence>
<reference evidence="2" key="1">
    <citation type="submission" date="2022-07" db="EMBL/GenBank/DDBJ databases">
        <title>Arcobacter roscoffensis sp. nov., a marine bacterium isolated from coastal seawater collected from Roscoff, France.</title>
        <authorList>
            <person name="Pascual J."/>
            <person name="Lepeaux C."/>
            <person name="Methner A."/>
            <person name="Overmann J."/>
        </authorList>
    </citation>
    <scope>NUCLEOTIDE SEQUENCE</scope>
    <source>
        <strain evidence="2">ARW1-2F2</strain>
    </source>
</reference>
<dbReference type="RefSeq" id="WP_254575700.1">
    <property type="nucleotide sequence ID" value="NZ_CP100595.1"/>
</dbReference>
<name>A0ABY5DZY3_9BACT</name>
<keyword evidence="1" id="KW-0472">Membrane</keyword>
<keyword evidence="1" id="KW-1133">Transmembrane helix</keyword>
<dbReference type="InterPro" id="IPR018706">
    <property type="entry name" value="DUF2214_membrane"/>
</dbReference>
<evidence type="ECO:0000313" key="2">
    <source>
        <dbReference type="EMBL" id="UTJ05519.1"/>
    </source>
</evidence>
<gene>
    <name evidence="2" type="ORF">NJU99_09605</name>
</gene>
<feature type="transmembrane region" description="Helical" evidence="1">
    <location>
        <begin position="77"/>
        <end position="99"/>
    </location>
</feature>
<dbReference type="EMBL" id="CP100595">
    <property type="protein sequence ID" value="UTJ05519.1"/>
    <property type="molecule type" value="Genomic_DNA"/>
</dbReference>
<keyword evidence="1" id="KW-0812">Transmembrane</keyword>
<feature type="transmembrane region" description="Helical" evidence="1">
    <location>
        <begin position="124"/>
        <end position="142"/>
    </location>
</feature>
<protein>
    <submittedName>
        <fullName evidence="2">DUF2214 family protein</fullName>
    </submittedName>
</protein>
<evidence type="ECO:0000256" key="1">
    <source>
        <dbReference type="SAM" id="Phobius"/>
    </source>
</evidence>
<keyword evidence="3" id="KW-1185">Reference proteome</keyword>
<feature type="transmembrane region" description="Helical" evidence="1">
    <location>
        <begin position="45"/>
        <end position="65"/>
    </location>
</feature>